<reference evidence="1 2" key="1">
    <citation type="submission" date="2019-03" db="EMBL/GenBank/DDBJ databases">
        <authorList>
            <consortium name="Pathogen Informatics"/>
        </authorList>
    </citation>
    <scope>NUCLEOTIDE SEQUENCE [LARGE SCALE GENOMIC DNA]</scope>
    <source>
        <strain evidence="1 2">NCTC12993</strain>
    </source>
</reference>
<gene>
    <name evidence="1" type="ORF">NCTC12993_03127</name>
</gene>
<evidence type="ECO:0000313" key="2">
    <source>
        <dbReference type="Proteomes" id="UP000401081"/>
    </source>
</evidence>
<evidence type="ECO:0000313" key="1">
    <source>
        <dbReference type="EMBL" id="VFS64189.1"/>
    </source>
</evidence>
<dbReference type="Proteomes" id="UP000401081">
    <property type="component" value="Unassembled WGS sequence"/>
</dbReference>
<accession>A0A485B691</accession>
<name>A0A485B691_KLUCR</name>
<dbReference type="EMBL" id="CAADJD010000018">
    <property type="protein sequence ID" value="VFS64189.1"/>
    <property type="molecule type" value="Genomic_DNA"/>
</dbReference>
<dbReference type="AlphaFoldDB" id="A0A485B691"/>
<protein>
    <submittedName>
        <fullName evidence="1">Uncharacterized protein</fullName>
    </submittedName>
</protein>
<organism evidence="1 2">
    <name type="scientific">Kluyvera cryocrescens</name>
    <name type="common">Kluyvera citrophila</name>
    <dbReference type="NCBI Taxonomy" id="580"/>
    <lineage>
        <taxon>Bacteria</taxon>
        <taxon>Pseudomonadati</taxon>
        <taxon>Pseudomonadota</taxon>
        <taxon>Gammaproteobacteria</taxon>
        <taxon>Enterobacterales</taxon>
        <taxon>Enterobacteriaceae</taxon>
        <taxon>Kluyvera</taxon>
    </lineage>
</organism>
<sequence length="31" mass="3395">MMQAQGSAFKIIIDGVVNCVQNYLKGKSTFC</sequence>
<keyword evidence="2" id="KW-1185">Reference proteome</keyword>
<proteinExistence type="predicted"/>